<dbReference type="InterPro" id="IPR047127">
    <property type="entry name" value="MutT-like"/>
</dbReference>
<dbReference type="GO" id="GO:0006260">
    <property type="term" value="P:DNA replication"/>
    <property type="evidence" value="ECO:0007669"/>
    <property type="project" value="UniProtKB-KW"/>
</dbReference>
<evidence type="ECO:0000256" key="7">
    <source>
        <dbReference type="ARBA" id="ARBA00022801"/>
    </source>
</evidence>
<evidence type="ECO:0000256" key="9">
    <source>
        <dbReference type="ARBA" id="ARBA00023204"/>
    </source>
</evidence>
<gene>
    <name evidence="14" type="ORF">FB388_5966</name>
</gene>
<keyword evidence="7 12" id="KW-0378">Hydrolase</keyword>
<dbReference type="EC" id="3.6.1.55" evidence="11"/>
<dbReference type="PROSITE" id="PS51462">
    <property type="entry name" value="NUDIX"/>
    <property type="match status" value="1"/>
</dbReference>
<dbReference type="EMBL" id="VFPH01000002">
    <property type="protein sequence ID" value="TQM38722.1"/>
    <property type="molecule type" value="Genomic_DNA"/>
</dbReference>
<dbReference type="GO" id="GO:0044716">
    <property type="term" value="F:8-oxo-GDP phosphatase activity"/>
    <property type="evidence" value="ECO:0007669"/>
    <property type="project" value="TreeGrafter"/>
</dbReference>
<dbReference type="GO" id="GO:0006281">
    <property type="term" value="P:DNA repair"/>
    <property type="evidence" value="ECO:0007669"/>
    <property type="project" value="UniProtKB-KW"/>
</dbReference>
<evidence type="ECO:0000256" key="12">
    <source>
        <dbReference type="RuleBase" id="RU003476"/>
    </source>
</evidence>
<dbReference type="AlphaFoldDB" id="A0A543FY09"/>
<evidence type="ECO:0000256" key="8">
    <source>
        <dbReference type="ARBA" id="ARBA00022842"/>
    </source>
</evidence>
<dbReference type="PROSITE" id="PS00893">
    <property type="entry name" value="NUDIX_BOX"/>
    <property type="match status" value="1"/>
</dbReference>
<protein>
    <recommendedName>
        <fullName evidence="11">8-oxo-dGTP diphosphatase</fullName>
        <ecNumber evidence="11">3.6.1.55</ecNumber>
    </recommendedName>
</protein>
<dbReference type="Pfam" id="PF00293">
    <property type="entry name" value="NUDIX"/>
    <property type="match status" value="1"/>
</dbReference>
<organism evidence="14 15">
    <name type="scientific">Pseudonocardia cypriaca</name>
    <dbReference type="NCBI Taxonomy" id="882449"/>
    <lineage>
        <taxon>Bacteria</taxon>
        <taxon>Bacillati</taxon>
        <taxon>Actinomycetota</taxon>
        <taxon>Actinomycetes</taxon>
        <taxon>Pseudonocardiales</taxon>
        <taxon>Pseudonocardiaceae</taxon>
        <taxon>Pseudonocardia</taxon>
    </lineage>
</organism>
<dbReference type="PANTHER" id="PTHR47707:SF1">
    <property type="entry name" value="NUDIX HYDROLASE FAMILY PROTEIN"/>
    <property type="match status" value="1"/>
</dbReference>
<dbReference type="GO" id="GO:0044715">
    <property type="term" value="F:8-oxo-dGDP phosphatase activity"/>
    <property type="evidence" value="ECO:0007669"/>
    <property type="project" value="TreeGrafter"/>
</dbReference>
<dbReference type="PRINTS" id="PR00502">
    <property type="entry name" value="NUDIXFAMILY"/>
</dbReference>
<feature type="domain" description="Nudix hydrolase" evidence="13">
    <location>
        <begin position="143"/>
        <end position="267"/>
    </location>
</feature>
<comment type="cofactor">
    <cofactor evidence="1">
        <name>Mg(2+)</name>
        <dbReference type="ChEBI" id="CHEBI:18420"/>
    </cofactor>
</comment>
<comment type="catalytic activity">
    <reaction evidence="10">
        <text>8-oxo-dGTP + H2O = 8-oxo-dGMP + diphosphate + H(+)</text>
        <dbReference type="Rhea" id="RHEA:31575"/>
        <dbReference type="ChEBI" id="CHEBI:15377"/>
        <dbReference type="ChEBI" id="CHEBI:15378"/>
        <dbReference type="ChEBI" id="CHEBI:33019"/>
        <dbReference type="ChEBI" id="CHEBI:63224"/>
        <dbReference type="ChEBI" id="CHEBI:77896"/>
        <dbReference type="EC" id="3.6.1.55"/>
    </reaction>
</comment>
<dbReference type="InterPro" id="IPR000086">
    <property type="entry name" value="NUDIX_hydrolase_dom"/>
</dbReference>
<comment type="caution">
    <text evidence="14">The sequence shown here is derived from an EMBL/GenBank/DDBJ whole genome shotgun (WGS) entry which is preliminary data.</text>
</comment>
<dbReference type="SUPFAM" id="SSF55961">
    <property type="entry name" value="Bet v1-like"/>
    <property type="match status" value="1"/>
</dbReference>
<keyword evidence="5" id="KW-0479">Metal-binding</keyword>
<evidence type="ECO:0000313" key="14">
    <source>
        <dbReference type="EMBL" id="TQM38722.1"/>
    </source>
</evidence>
<reference evidence="14 15" key="1">
    <citation type="submission" date="2019-06" db="EMBL/GenBank/DDBJ databases">
        <title>Sequencing the genomes of 1000 actinobacteria strains.</title>
        <authorList>
            <person name="Klenk H.-P."/>
        </authorList>
    </citation>
    <scope>NUCLEOTIDE SEQUENCE [LARGE SCALE GENOMIC DNA]</scope>
    <source>
        <strain evidence="14 15">DSM 45511</strain>
    </source>
</reference>
<dbReference type="Gene3D" id="3.90.79.10">
    <property type="entry name" value="Nucleoside Triphosphate Pyrophosphohydrolase"/>
    <property type="match status" value="1"/>
</dbReference>
<proteinExistence type="inferred from homology"/>
<dbReference type="InterPro" id="IPR020084">
    <property type="entry name" value="NUDIX_hydrolase_CS"/>
</dbReference>
<evidence type="ECO:0000256" key="10">
    <source>
        <dbReference type="ARBA" id="ARBA00035861"/>
    </source>
</evidence>
<evidence type="ECO:0000259" key="13">
    <source>
        <dbReference type="PROSITE" id="PS51462"/>
    </source>
</evidence>
<dbReference type="CDD" id="cd03425">
    <property type="entry name" value="NUDIX_MutT_NudA_like"/>
    <property type="match status" value="1"/>
</dbReference>
<sequence>MLIDAPRRTVAGLLRDAEVSAEAMRRCGHRFAMAGRLVCLGETVRIQVRLAPGVRVPLRTRITAVSHSGLESVLVSGPLRALRHRSTLTETAAGTLLLDELSWTSPLGPLGRLGDVVLGRSLVLRLLAARADALVERAAEVTARPVVVATALLRDGAVLAAQRTRPPELAGRWELPGGRVERGETESDAVVRELREELGAEVRATGRLGTDLPLADVLLRVHTAELAPGSPEPEPLEHAALQWVDAAGVPELDWVPADRAVAADLVALLRDEAPGCSGVR</sequence>
<dbReference type="InterPro" id="IPR023393">
    <property type="entry name" value="START-like_dom_sf"/>
</dbReference>
<keyword evidence="9" id="KW-0234">DNA repair</keyword>
<evidence type="ECO:0000256" key="3">
    <source>
        <dbReference type="ARBA" id="ARBA00022457"/>
    </source>
</evidence>
<evidence type="ECO:0000256" key="11">
    <source>
        <dbReference type="ARBA" id="ARBA00038905"/>
    </source>
</evidence>
<keyword evidence="3" id="KW-0515">Mutator protein</keyword>
<keyword evidence="6" id="KW-0227">DNA damage</keyword>
<dbReference type="GO" id="GO:0035539">
    <property type="term" value="F:8-oxo-7,8-dihydrodeoxyguanosine triphosphate pyrophosphatase activity"/>
    <property type="evidence" value="ECO:0007669"/>
    <property type="project" value="UniProtKB-EC"/>
</dbReference>
<accession>A0A543FY09</accession>
<dbReference type="PANTHER" id="PTHR47707">
    <property type="entry name" value="8-OXO-DGTP DIPHOSPHATASE"/>
    <property type="match status" value="1"/>
</dbReference>
<dbReference type="Gene3D" id="3.30.530.20">
    <property type="match status" value="1"/>
</dbReference>
<keyword evidence="8" id="KW-0460">Magnesium</keyword>
<dbReference type="InterPro" id="IPR020476">
    <property type="entry name" value="Nudix_hydrolase"/>
</dbReference>
<comment type="similarity">
    <text evidence="2 12">Belongs to the Nudix hydrolase family.</text>
</comment>
<dbReference type="GO" id="GO:0046872">
    <property type="term" value="F:metal ion binding"/>
    <property type="evidence" value="ECO:0007669"/>
    <property type="project" value="UniProtKB-KW"/>
</dbReference>
<dbReference type="InterPro" id="IPR015797">
    <property type="entry name" value="NUDIX_hydrolase-like_dom_sf"/>
</dbReference>
<keyword evidence="15" id="KW-1185">Reference proteome</keyword>
<dbReference type="SUPFAM" id="SSF55811">
    <property type="entry name" value="Nudix"/>
    <property type="match status" value="1"/>
</dbReference>
<name>A0A543FY09_9PSEU</name>
<evidence type="ECO:0000256" key="1">
    <source>
        <dbReference type="ARBA" id="ARBA00001946"/>
    </source>
</evidence>
<evidence type="ECO:0000313" key="15">
    <source>
        <dbReference type="Proteomes" id="UP000319818"/>
    </source>
</evidence>
<dbReference type="GO" id="GO:0008413">
    <property type="term" value="F:8-oxo-7,8-dihydroguanosine triphosphate pyrophosphatase activity"/>
    <property type="evidence" value="ECO:0007669"/>
    <property type="project" value="TreeGrafter"/>
</dbReference>
<evidence type="ECO:0000256" key="2">
    <source>
        <dbReference type="ARBA" id="ARBA00005582"/>
    </source>
</evidence>
<keyword evidence="4" id="KW-0235">DNA replication</keyword>
<evidence type="ECO:0000256" key="6">
    <source>
        <dbReference type="ARBA" id="ARBA00022763"/>
    </source>
</evidence>
<dbReference type="Proteomes" id="UP000319818">
    <property type="component" value="Unassembled WGS sequence"/>
</dbReference>
<evidence type="ECO:0000256" key="4">
    <source>
        <dbReference type="ARBA" id="ARBA00022705"/>
    </source>
</evidence>
<evidence type="ECO:0000256" key="5">
    <source>
        <dbReference type="ARBA" id="ARBA00022723"/>
    </source>
</evidence>